<proteinExistence type="predicted"/>
<organism evidence="1 2">
    <name type="scientific">Frankliniella occidentalis</name>
    <name type="common">Western flower thrips</name>
    <name type="synonym">Euthrips occidentalis</name>
    <dbReference type="NCBI Taxonomy" id="133901"/>
    <lineage>
        <taxon>Eukaryota</taxon>
        <taxon>Metazoa</taxon>
        <taxon>Ecdysozoa</taxon>
        <taxon>Arthropoda</taxon>
        <taxon>Hexapoda</taxon>
        <taxon>Insecta</taxon>
        <taxon>Pterygota</taxon>
        <taxon>Neoptera</taxon>
        <taxon>Paraneoptera</taxon>
        <taxon>Thysanoptera</taxon>
        <taxon>Terebrantia</taxon>
        <taxon>Thripoidea</taxon>
        <taxon>Thripidae</taxon>
        <taxon>Frankliniella</taxon>
    </lineage>
</organism>
<evidence type="ECO:0000313" key="1">
    <source>
        <dbReference type="Proteomes" id="UP000504606"/>
    </source>
</evidence>
<sequence length="107" mass="11803">MTKFGAGPGFGWRHIQLLIMFASASTAITMRVCLSVAIVVMTGPDEGDGFPVTSIGTAQRTRKCYEWVFSAVIFQSIKRQNDWSFGPNFHLSRDQISPLDVNIMASS</sequence>
<protein>
    <submittedName>
        <fullName evidence="2">Uncharacterized protein LOC127750214</fullName>
    </submittedName>
</protein>
<dbReference type="GeneID" id="127750214"/>
<dbReference type="AlphaFoldDB" id="A0A9C6XQ42"/>
<reference evidence="2" key="1">
    <citation type="submission" date="2025-08" db="UniProtKB">
        <authorList>
            <consortium name="RefSeq"/>
        </authorList>
    </citation>
    <scope>IDENTIFICATION</scope>
    <source>
        <tissue evidence="2">Whole organism</tissue>
    </source>
</reference>
<dbReference type="OrthoDB" id="2985014at2759"/>
<evidence type="ECO:0000313" key="2">
    <source>
        <dbReference type="RefSeq" id="XP_052127154.1"/>
    </source>
</evidence>
<gene>
    <name evidence="2" type="primary">LOC127750214</name>
</gene>
<name>A0A9C6XQ42_FRAOC</name>
<dbReference type="RefSeq" id="XP_052127154.1">
    <property type="nucleotide sequence ID" value="XM_052271194.1"/>
</dbReference>
<accession>A0A9C6XQ42</accession>
<keyword evidence="1" id="KW-1185">Reference proteome</keyword>
<dbReference type="KEGG" id="foc:127750214"/>
<dbReference type="Proteomes" id="UP000504606">
    <property type="component" value="Unplaced"/>
</dbReference>